<feature type="chain" id="PRO_5037274003" evidence="7">
    <location>
        <begin position="26"/>
        <end position="356"/>
    </location>
</feature>
<feature type="signal peptide" evidence="7">
    <location>
        <begin position="1"/>
        <end position="25"/>
    </location>
</feature>
<evidence type="ECO:0000256" key="7">
    <source>
        <dbReference type="SAM" id="SignalP"/>
    </source>
</evidence>
<comment type="subcellular location">
    <subcellularLocation>
        <location evidence="1">Cell outer membrane</location>
    </subcellularLocation>
</comment>
<dbReference type="RefSeq" id="WP_211143040.1">
    <property type="nucleotide sequence ID" value="NZ_JAEEGB010000014.1"/>
</dbReference>
<dbReference type="SUPFAM" id="SSF56954">
    <property type="entry name" value="Outer membrane efflux proteins (OEP)"/>
    <property type="match status" value="1"/>
</dbReference>
<keyword evidence="5" id="KW-0998">Cell outer membrane</keyword>
<dbReference type="Gene3D" id="1.20.1600.10">
    <property type="entry name" value="Outer membrane efflux proteins (OEP)"/>
    <property type="match status" value="2"/>
</dbReference>
<proteinExistence type="predicted"/>
<keyword evidence="2" id="KW-1134">Transmembrane beta strand</keyword>
<name>A0A934HZZ0_9CLOT</name>
<organism evidence="8 9">
    <name type="scientific">Clostridium aciditolerans</name>
    <dbReference type="NCBI Taxonomy" id="339861"/>
    <lineage>
        <taxon>Bacteria</taxon>
        <taxon>Bacillati</taxon>
        <taxon>Bacillota</taxon>
        <taxon>Clostridia</taxon>
        <taxon>Eubacteriales</taxon>
        <taxon>Clostridiaceae</taxon>
        <taxon>Clostridium</taxon>
    </lineage>
</organism>
<keyword evidence="4" id="KW-0472">Membrane</keyword>
<accession>A0A934HZZ0</accession>
<gene>
    <name evidence="8" type="ORF">I6U51_12995</name>
</gene>
<feature type="coiled-coil region" evidence="6">
    <location>
        <begin position="273"/>
        <end position="303"/>
    </location>
</feature>
<keyword evidence="9" id="KW-1185">Reference proteome</keyword>
<dbReference type="AlphaFoldDB" id="A0A934HZZ0"/>
<reference evidence="8" key="1">
    <citation type="submission" date="2020-12" db="EMBL/GenBank/DDBJ databases">
        <title>Clostridium thailandense sp. nov., a novel acetogenic bacterium isolated from peat land soil in Thailand.</title>
        <authorList>
            <person name="Chaikitkaew S."/>
            <person name="Birkeland N.K."/>
        </authorList>
    </citation>
    <scope>NUCLEOTIDE SEQUENCE</scope>
    <source>
        <strain evidence="8">DSM 17425</strain>
    </source>
</reference>
<keyword evidence="6" id="KW-0175">Coiled coil</keyword>
<evidence type="ECO:0000256" key="5">
    <source>
        <dbReference type="ARBA" id="ARBA00023237"/>
    </source>
</evidence>
<protein>
    <submittedName>
        <fullName evidence="8">TolC family protein</fullName>
    </submittedName>
</protein>
<evidence type="ECO:0000313" key="9">
    <source>
        <dbReference type="Proteomes" id="UP000622687"/>
    </source>
</evidence>
<dbReference type="GO" id="GO:0015562">
    <property type="term" value="F:efflux transmembrane transporter activity"/>
    <property type="evidence" value="ECO:0007669"/>
    <property type="project" value="InterPro"/>
</dbReference>
<evidence type="ECO:0000256" key="2">
    <source>
        <dbReference type="ARBA" id="ARBA00022452"/>
    </source>
</evidence>
<keyword evidence="3" id="KW-0812">Transmembrane</keyword>
<evidence type="ECO:0000256" key="6">
    <source>
        <dbReference type="SAM" id="Coils"/>
    </source>
</evidence>
<dbReference type="GO" id="GO:0009279">
    <property type="term" value="C:cell outer membrane"/>
    <property type="evidence" value="ECO:0007669"/>
    <property type="project" value="UniProtKB-SubCell"/>
</dbReference>
<dbReference type="PANTHER" id="PTHR30026">
    <property type="entry name" value="OUTER MEMBRANE PROTEIN TOLC"/>
    <property type="match status" value="1"/>
</dbReference>
<dbReference type="GO" id="GO:1990281">
    <property type="term" value="C:efflux pump complex"/>
    <property type="evidence" value="ECO:0007669"/>
    <property type="project" value="TreeGrafter"/>
</dbReference>
<dbReference type="EMBL" id="JAEEGB010000014">
    <property type="protein sequence ID" value="MBI6873617.1"/>
    <property type="molecule type" value="Genomic_DNA"/>
</dbReference>
<dbReference type="Proteomes" id="UP000622687">
    <property type="component" value="Unassembled WGS sequence"/>
</dbReference>
<evidence type="ECO:0000256" key="4">
    <source>
        <dbReference type="ARBA" id="ARBA00023136"/>
    </source>
</evidence>
<comment type="caution">
    <text evidence="8">The sequence shown here is derived from an EMBL/GenBank/DDBJ whole genome shotgun (WGS) entry which is preliminary data.</text>
</comment>
<evidence type="ECO:0000256" key="1">
    <source>
        <dbReference type="ARBA" id="ARBA00004442"/>
    </source>
</evidence>
<dbReference type="GO" id="GO:0015288">
    <property type="term" value="F:porin activity"/>
    <property type="evidence" value="ECO:0007669"/>
    <property type="project" value="TreeGrafter"/>
</dbReference>
<dbReference type="InterPro" id="IPR051906">
    <property type="entry name" value="TolC-like"/>
</dbReference>
<keyword evidence="7" id="KW-0732">Signal</keyword>
<sequence>MKKVKLICMSAVMALMLSSTTFVQAAGNTLDIDNAINKAIENSYQIKNIDISIEKAKNDYKEATRGSSGGNADIEAKYSIYQYTNLKEAAKNSVKFNLYNQYAAFINAKEALDLETQKFQNAEAKYKRAQLQLSLGLIGKPDLKGIEQSYYNEKSQLDKAKRAFDSVTKNINQLSGSNIGDTYNSFAKDIVEEKPIIKNYDEYVNDALKYRAEILNDNENIKVKKLEFDSVRSSGNPYVTSPEYVVGKFAVTSAENQLETDKIDISIEINGLYNDLQSKVQKLQSLTTNYNAEKKKYNEALQRYNLGMISKIDFEDSLSSFKGAEDSLKSAQRDVYLSKLKLEYASGIGTGAQSSN</sequence>
<evidence type="ECO:0000313" key="8">
    <source>
        <dbReference type="EMBL" id="MBI6873617.1"/>
    </source>
</evidence>
<dbReference type="PANTHER" id="PTHR30026:SF20">
    <property type="entry name" value="OUTER MEMBRANE PROTEIN TOLC"/>
    <property type="match status" value="1"/>
</dbReference>
<evidence type="ECO:0000256" key="3">
    <source>
        <dbReference type="ARBA" id="ARBA00022692"/>
    </source>
</evidence>